<evidence type="ECO:0000313" key="2">
    <source>
        <dbReference type="EnsemblMetazoa" id="CapteP186314"/>
    </source>
</evidence>
<dbReference type="EMBL" id="AMQN01049106">
    <property type="status" value="NOT_ANNOTATED_CDS"/>
    <property type="molecule type" value="Genomic_DNA"/>
</dbReference>
<dbReference type="Proteomes" id="UP000014760">
    <property type="component" value="Unassembled WGS sequence"/>
</dbReference>
<evidence type="ECO:0000313" key="1">
    <source>
        <dbReference type="EMBL" id="ELT98309.1"/>
    </source>
</evidence>
<reference evidence="3" key="1">
    <citation type="submission" date="2012-12" db="EMBL/GenBank/DDBJ databases">
        <authorList>
            <person name="Hellsten U."/>
            <person name="Grimwood J."/>
            <person name="Chapman J.A."/>
            <person name="Shapiro H."/>
            <person name="Aerts A."/>
            <person name="Otillar R.P."/>
            <person name="Terry A.Y."/>
            <person name="Boore J.L."/>
            <person name="Simakov O."/>
            <person name="Marletaz F."/>
            <person name="Cho S.-J."/>
            <person name="Edsinger-Gonzales E."/>
            <person name="Havlak P."/>
            <person name="Kuo D.-H."/>
            <person name="Larsson T."/>
            <person name="Lv J."/>
            <person name="Arendt D."/>
            <person name="Savage R."/>
            <person name="Osoegawa K."/>
            <person name="de Jong P."/>
            <person name="Lindberg D.R."/>
            <person name="Seaver E.C."/>
            <person name="Weisblat D.A."/>
            <person name="Putnam N.H."/>
            <person name="Grigoriev I.V."/>
            <person name="Rokhsar D.S."/>
        </authorList>
    </citation>
    <scope>NUCLEOTIDE SEQUENCE</scope>
    <source>
        <strain evidence="3">I ESC-2004</strain>
    </source>
</reference>
<organism evidence="1">
    <name type="scientific">Capitella teleta</name>
    <name type="common">Polychaete worm</name>
    <dbReference type="NCBI Taxonomy" id="283909"/>
    <lineage>
        <taxon>Eukaryota</taxon>
        <taxon>Metazoa</taxon>
        <taxon>Spiralia</taxon>
        <taxon>Lophotrochozoa</taxon>
        <taxon>Annelida</taxon>
        <taxon>Polychaeta</taxon>
        <taxon>Sedentaria</taxon>
        <taxon>Scolecida</taxon>
        <taxon>Capitellidae</taxon>
        <taxon>Capitella</taxon>
    </lineage>
</organism>
<name>R7TX95_CAPTE</name>
<reference evidence="2" key="3">
    <citation type="submission" date="2015-06" db="UniProtKB">
        <authorList>
            <consortium name="EnsemblMetazoa"/>
        </authorList>
    </citation>
    <scope>IDENTIFICATION</scope>
</reference>
<dbReference type="HOGENOM" id="CLU_1262611_0_0_1"/>
<proteinExistence type="predicted"/>
<gene>
    <name evidence="1" type="ORF">CAPTEDRAFT_186314</name>
</gene>
<reference evidence="1 3" key="2">
    <citation type="journal article" date="2013" name="Nature">
        <title>Insights into bilaterian evolution from three spiralian genomes.</title>
        <authorList>
            <person name="Simakov O."/>
            <person name="Marletaz F."/>
            <person name="Cho S.J."/>
            <person name="Edsinger-Gonzales E."/>
            <person name="Havlak P."/>
            <person name="Hellsten U."/>
            <person name="Kuo D.H."/>
            <person name="Larsson T."/>
            <person name="Lv J."/>
            <person name="Arendt D."/>
            <person name="Savage R."/>
            <person name="Osoegawa K."/>
            <person name="de Jong P."/>
            <person name="Grimwood J."/>
            <person name="Chapman J.A."/>
            <person name="Shapiro H."/>
            <person name="Aerts A."/>
            <person name="Otillar R.P."/>
            <person name="Terry A.Y."/>
            <person name="Boore J.L."/>
            <person name="Grigoriev I.V."/>
            <person name="Lindberg D.R."/>
            <person name="Seaver E.C."/>
            <person name="Weisblat D.A."/>
            <person name="Putnam N.H."/>
            <person name="Rokhsar D.S."/>
        </authorList>
    </citation>
    <scope>NUCLEOTIDE SEQUENCE</scope>
    <source>
        <strain evidence="1 3">I ESC-2004</strain>
    </source>
</reference>
<sequence>MNTFIGHIDELLRLKYQCNVLIVHHTGVGSKDRARGNSALKAALDAEYAVVKAEDEIKITTKKMKDADEPDEINFQFGAVRLPFNDEDGEAQYSCVLQYLDKANAFKVKREENRDHIREQGRLQAEIRIGEKQKRVIQTLENLISEAKTTLVRSGRSPALAKIETKNLREACFREGFITSKNWSRTTDALIEREFLTIDAPFISISEKGHQVIIRVGCL</sequence>
<keyword evidence="3" id="KW-1185">Reference proteome</keyword>
<accession>R7TX95</accession>
<dbReference type="AlphaFoldDB" id="R7TX95"/>
<evidence type="ECO:0000313" key="3">
    <source>
        <dbReference type="Proteomes" id="UP000014760"/>
    </source>
</evidence>
<dbReference type="EnsemblMetazoa" id="CapteT186314">
    <property type="protein sequence ID" value="CapteP186314"/>
    <property type="gene ID" value="CapteG186314"/>
</dbReference>
<protein>
    <submittedName>
        <fullName evidence="1 2">Uncharacterized protein</fullName>
    </submittedName>
</protein>
<dbReference type="EMBL" id="KB308055">
    <property type="protein sequence ID" value="ELT98309.1"/>
    <property type="molecule type" value="Genomic_DNA"/>
</dbReference>